<evidence type="ECO:0000313" key="4">
    <source>
        <dbReference type="EMBL" id="ROO30729.1"/>
    </source>
</evidence>
<dbReference type="Pfam" id="PF01734">
    <property type="entry name" value="Patatin"/>
    <property type="match status" value="1"/>
</dbReference>
<feature type="active site" description="Nucleophile" evidence="2">
    <location>
        <position position="173"/>
    </location>
</feature>
<dbReference type="Proteomes" id="UP000285310">
    <property type="component" value="Unassembled WGS sequence"/>
</dbReference>
<gene>
    <name evidence="4" type="ORF">SAJA_04320</name>
</gene>
<name>A0A423PYQ3_9GAMM</name>
<feature type="short sequence motif" description="DGA/G" evidence="2">
    <location>
        <begin position="361"/>
        <end position="363"/>
    </location>
</feature>
<dbReference type="EMBL" id="AYKG01000010">
    <property type="protein sequence ID" value="ROO30729.1"/>
    <property type="molecule type" value="Genomic_DNA"/>
</dbReference>
<evidence type="ECO:0000256" key="2">
    <source>
        <dbReference type="PROSITE-ProRule" id="PRU01161"/>
    </source>
</evidence>
<organism evidence="4 5">
    <name type="scientific">Salinisphaera japonica YTM-1</name>
    <dbReference type="NCBI Taxonomy" id="1209778"/>
    <lineage>
        <taxon>Bacteria</taxon>
        <taxon>Pseudomonadati</taxon>
        <taxon>Pseudomonadota</taxon>
        <taxon>Gammaproteobacteria</taxon>
        <taxon>Salinisphaerales</taxon>
        <taxon>Salinisphaeraceae</taxon>
        <taxon>Salinisphaera</taxon>
    </lineage>
</organism>
<proteinExistence type="predicted"/>
<dbReference type="InterPro" id="IPR016035">
    <property type="entry name" value="Acyl_Trfase/lysoPLipase"/>
</dbReference>
<evidence type="ECO:0000256" key="1">
    <source>
        <dbReference type="ARBA" id="ARBA00023098"/>
    </source>
</evidence>
<comment type="caution">
    <text evidence="4">The sequence shown here is derived from an EMBL/GenBank/DDBJ whole genome shotgun (WGS) entry which is preliminary data.</text>
</comment>
<dbReference type="SUPFAM" id="SSF52151">
    <property type="entry name" value="FabD/lysophospholipase-like"/>
    <property type="match status" value="1"/>
</dbReference>
<dbReference type="InParanoid" id="A0A423PYQ3"/>
<feature type="domain" description="PNPLA" evidence="3">
    <location>
        <begin position="140"/>
        <end position="374"/>
    </location>
</feature>
<accession>A0A423PYQ3</accession>
<dbReference type="PROSITE" id="PS51635">
    <property type="entry name" value="PNPLA"/>
    <property type="match status" value="1"/>
</dbReference>
<sequence>MSARLSDEAEERGRLALQRMERSLVRAHRARPGKLSTTGYAGLRYALGLARLHVLPRDGHETIELSRAPIRSLRDWLLNHLHDALRSPATDDEKLAYASDAAGQATARAREARAALLAAHTDQFSSAMLDHEIAHRALVIVAGGGGGAGYVYAGAFACLDDAGLVPDYIVGNSMGAILGLMRAEKRHAGLNDHVTFAAKLRNRDLFSVARRRAEFGMPGLLHLHLSALHQRLSVGEFKRPLRLDEMEIPLDLVVAGLKQEPYERLVPTTMGHEGTAARFLPLPVRVAARLSRLTTFFRSDMVEPIVLGRSARTRAVHAVDAAGFSAAVPSILQYEPSPRAGVTREIFAELMHDHRLAALVDGGIADNVPARAAWRGVAAGRAITRNAYYLAFDCFLPHLDPKNAWLWPITQLVQGQMRTNRVYADTMVRFNRALSPVNLVPGVDGLRLAVEWGYQTMQDHLAEVSAMLEPVDLEAAGVTP</sequence>
<dbReference type="InterPro" id="IPR002641">
    <property type="entry name" value="PNPLA_dom"/>
</dbReference>
<protein>
    <recommendedName>
        <fullName evidence="3">PNPLA domain-containing protein</fullName>
    </recommendedName>
</protein>
<keyword evidence="5" id="KW-1185">Reference proteome</keyword>
<dbReference type="RefSeq" id="WP_123657412.1">
    <property type="nucleotide sequence ID" value="NZ_AYKG01000010.1"/>
</dbReference>
<feature type="short sequence motif" description="GXSXG" evidence="2">
    <location>
        <begin position="171"/>
        <end position="175"/>
    </location>
</feature>
<dbReference type="Gene3D" id="3.40.1090.10">
    <property type="entry name" value="Cytosolic phospholipase A2 catalytic domain"/>
    <property type="match status" value="1"/>
</dbReference>
<keyword evidence="2" id="KW-0442">Lipid degradation</keyword>
<evidence type="ECO:0000259" key="3">
    <source>
        <dbReference type="PROSITE" id="PS51635"/>
    </source>
</evidence>
<dbReference type="AlphaFoldDB" id="A0A423PYQ3"/>
<feature type="short sequence motif" description="GXGXXG" evidence="2">
    <location>
        <begin position="144"/>
        <end position="149"/>
    </location>
</feature>
<dbReference type="GO" id="GO:0016042">
    <property type="term" value="P:lipid catabolic process"/>
    <property type="evidence" value="ECO:0007669"/>
    <property type="project" value="UniProtKB-UniRule"/>
</dbReference>
<feature type="active site" description="Proton acceptor" evidence="2">
    <location>
        <position position="361"/>
    </location>
</feature>
<keyword evidence="1 2" id="KW-0443">Lipid metabolism</keyword>
<reference evidence="4 5" key="1">
    <citation type="submission" date="2013-10" db="EMBL/GenBank/DDBJ databases">
        <title>Salinisphaera japonica YTM-1 Genome Sequencing.</title>
        <authorList>
            <person name="Lai Q."/>
            <person name="Li C."/>
            <person name="Shao Z."/>
        </authorList>
    </citation>
    <scope>NUCLEOTIDE SEQUENCE [LARGE SCALE GENOMIC DNA]</scope>
    <source>
        <strain evidence="4 5">YTM-1</strain>
    </source>
</reference>
<keyword evidence="2" id="KW-0378">Hydrolase</keyword>
<dbReference type="OrthoDB" id="7053183at2"/>
<evidence type="ECO:0000313" key="5">
    <source>
        <dbReference type="Proteomes" id="UP000285310"/>
    </source>
</evidence>
<dbReference type="GO" id="GO:0016787">
    <property type="term" value="F:hydrolase activity"/>
    <property type="evidence" value="ECO:0007669"/>
    <property type="project" value="UniProtKB-UniRule"/>
</dbReference>